<dbReference type="Proteomes" id="UP000487757">
    <property type="component" value="Unassembled WGS sequence"/>
</dbReference>
<evidence type="ECO:0000313" key="4">
    <source>
        <dbReference type="Proteomes" id="UP000487757"/>
    </source>
</evidence>
<dbReference type="InterPro" id="IPR029058">
    <property type="entry name" value="AB_hydrolase_fold"/>
</dbReference>
<dbReference type="GO" id="GO:0005975">
    <property type="term" value="P:carbohydrate metabolic process"/>
    <property type="evidence" value="ECO:0007669"/>
    <property type="project" value="InterPro"/>
</dbReference>
<feature type="signal peptide" evidence="1">
    <location>
        <begin position="1"/>
        <end position="19"/>
    </location>
</feature>
<dbReference type="InterPro" id="IPR000801">
    <property type="entry name" value="Esterase-like"/>
</dbReference>
<dbReference type="InterPro" id="IPR050583">
    <property type="entry name" value="Mycobacterial_A85_antigen"/>
</dbReference>
<evidence type="ECO:0000313" key="3">
    <source>
        <dbReference type="EMBL" id="MRX76288.1"/>
    </source>
</evidence>
<evidence type="ECO:0000256" key="1">
    <source>
        <dbReference type="SAM" id="SignalP"/>
    </source>
</evidence>
<organism evidence="3 4">
    <name type="scientific">Pedobacter petrophilus</name>
    <dbReference type="NCBI Taxonomy" id="1908241"/>
    <lineage>
        <taxon>Bacteria</taxon>
        <taxon>Pseudomonadati</taxon>
        <taxon>Bacteroidota</taxon>
        <taxon>Sphingobacteriia</taxon>
        <taxon>Sphingobacteriales</taxon>
        <taxon>Sphingobacteriaceae</taxon>
        <taxon>Pedobacter</taxon>
    </lineage>
</organism>
<dbReference type="PANTHER" id="PTHR48098">
    <property type="entry name" value="ENTEROCHELIN ESTERASE-RELATED"/>
    <property type="match status" value="1"/>
</dbReference>
<name>A0A7K0FXH5_9SPHI</name>
<reference evidence="3 4" key="1">
    <citation type="submission" date="2019-11" db="EMBL/GenBank/DDBJ databases">
        <title>Pedobacter petrophilus genome.</title>
        <authorList>
            <person name="Feldbauer M.J."/>
            <person name="Newman J.D."/>
        </authorList>
    </citation>
    <scope>NUCLEOTIDE SEQUENCE [LARGE SCALE GENOMIC DNA]</scope>
    <source>
        <strain evidence="3 4">LMG 29686</strain>
    </source>
</reference>
<dbReference type="SUPFAM" id="SSF53474">
    <property type="entry name" value="alpha/beta-Hydrolases"/>
    <property type="match status" value="1"/>
</dbReference>
<dbReference type="SUPFAM" id="SSF81296">
    <property type="entry name" value="E set domains"/>
    <property type="match status" value="1"/>
</dbReference>
<keyword evidence="4" id="KW-1185">Reference proteome</keyword>
<dbReference type="OrthoDB" id="9803578at2"/>
<dbReference type="CDD" id="cd11294">
    <property type="entry name" value="E_set_Esterase_like_N"/>
    <property type="match status" value="1"/>
</dbReference>
<protein>
    <submittedName>
        <fullName evidence="3">Esterase</fullName>
    </submittedName>
</protein>
<dbReference type="Gene3D" id="2.60.40.10">
    <property type="entry name" value="Immunoglobulins"/>
    <property type="match status" value="1"/>
</dbReference>
<keyword evidence="1" id="KW-0732">Signal</keyword>
<evidence type="ECO:0000259" key="2">
    <source>
        <dbReference type="Pfam" id="PF02922"/>
    </source>
</evidence>
<dbReference type="InterPro" id="IPR013783">
    <property type="entry name" value="Ig-like_fold"/>
</dbReference>
<comment type="caution">
    <text evidence="3">The sequence shown here is derived from an EMBL/GenBank/DDBJ whole genome shotgun (WGS) entry which is preliminary data.</text>
</comment>
<gene>
    <name evidence="3" type="ORF">GJU39_09320</name>
</gene>
<dbReference type="EMBL" id="WKKH01000011">
    <property type="protein sequence ID" value="MRX76288.1"/>
    <property type="molecule type" value="Genomic_DNA"/>
</dbReference>
<feature type="domain" description="Glycoside hydrolase family 13 N-terminal" evidence="2">
    <location>
        <begin position="39"/>
        <end position="93"/>
    </location>
</feature>
<accession>A0A7K0FXH5</accession>
<feature type="chain" id="PRO_5029909086" evidence="1">
    <location>
        <begin position="20"/>
        <end position="386"/>
    </location>
</feature>
<sequence>MIKKIVFGLLLLASLGSTAQENLNFNAKKEITSPEINTDKSVTFRLMAPNATKVEVQGDIIGAAGMATMKKQADGVWTYTTGPLKSELYSYSFLVDGLKTVDANNVYQIRDVASVVNVVIIGGGKADNYLVADVPHGTVSKRWYNSPGNAKTRRITIYTPPGYEENKEKYPVLYLLHGMGGDEEAWGALGRTAQILDNLIAQGKAKKMIVVMPNGNVAQQAAPGEDIKGLYKPTMQLPNTMDGKMEETFTDIIKFVENNYRVNANKSQRAIAGLSMGGFHSLHTSRFYPKTFDYVGLFSPAIMPFAKTSSPVYENFDTTLKKQFDNGLKLYWIGIGKTDFLYKAVADYRKTLDGIGAKYTYVESEGGHTWSNWRDYLVLFAPQLFQ</sequence>
<dbReference type="InterPro" id="IPR014756">
    <property type="entry name" value="Ig_E-set"/>
</dbReference>
<dbReference type="InterPro" id="IPR004193">
    <property type="entry name" value="Glyco_hydro_13_N"/>
</dbReference>
<dbReference type="Pfam" id="PF02922">
    <property type="entry name" value="CBM_48"/>
    <property type="match status" value="1"/>
</dbReference>
<dbReference type="Gene3D" id="3.40.50.1820">
    <property type="entry name" value="alpha/beta hydrolase"/>
    <property type="match status" value="1"/>
</dbReference>
<dbReference type="GO" id="GO:0004553">
    <property type="term" value="F:hydrolase activity, hydrolyzing O-glycosyl compounds"/>
    <property type="evidence" value="ECO:0007669"/>
    <property type="project" value="InterPro"/>
</dbReference>
<dbReference type="AlphaFoldDB" id="A0A7K0FXH5"/>
<dbReference type="RefSeq" id="WP_154280520.1">
    <property type="nucleotide sequence ID" value="NZ_JBHUJQ010000001.1"/>
</dbReference>
<dbReference type="Pfam" id="PF00756">
    <property type="entry name" value="Esterase"/>
    <property type="match status" value="1"/>
</dbReference>
<proteinExistence type="predicted"/>